<protein>
    <submittedName>
        <fullName evidence="2">Uncharacterized protein</fullName>
    </submittedName>
</protein>
<proteinExistence type="predicted"/>
<name>A0A9K3PKV8_9STRA</name>
<feature type="compositionally biased region" description="Low complexity" evidence="1">
    <location>
        <begin position="11"/>
        <end position="20"/>
    </location>
</feature>
<comment type="caution">
    <text evidence="2">The sequence shown here is derived from an EMBL/GenBank/DDBJ whole genome shotgun (WGS) entry which is preliminary data.</text>
</comment>
<feature type="region of interest" description="Disordered" evidence="1">
    <location>
        <begin position="1"/>
        <end position="72"/>
    </location>
</feature>
<accession>A0A9K3PKV8</accession>
<evidence type="ECO:0000256" key="1">
    <source>
        <dbReference type="SAM" id="MobiDB-lite"/>
    </source>
</evidence>
<reference evidence="2" key="2">
    <citation type="submission" date="2021-04" db="EMBL/GenBank/DDBJ databases">
        <authorList>
            <person name="Podell S."/>
        </authorList>
    </citation>
    <scope>NUCLEOTIDE SEQUENCE</scope>
    <source>
        <strain evidence="2">Hildebrandi</strain>
    </source>
</reference>
<evidence type="ECO:0000313" key="2">
    <source>
        <dbReference type="EMBL" id="KAG7350546.1"/>
    </source>
</evidence>
<organism evidence="2 3">
    <name type="scientific">Nitzschia inconspicua</name>
    <dbReference type="NCBI Taxonomy" id="303405"/>
    <lineage>
        <taxon>Eukaryota</taxon>
        <taxon>Sar</taxon>
        <taxon>Stramenopiles</taxon>
        <taxon>Ochrophyta</taxon>
        <taxon>Bacillariophyta</taxon>
        <taxon>Bacillariophyceae</taxon>
        <taxon>Bacillariophycidae</taxon>
        <taxon>Bacillariales</taxon>
        <taxon>Bacillariaceae</taxon>
        <taxon>Nitzschia</taxon>
    </lineage>
</organism>
<keyword evidence="3" id="KW-1185">Reference proteome</keyword>
<dbReference type="EMBL" id="JAGRRH010000018">
    <property type="protein sequence ID" value="KAG7350546.1"/>
    <property type="molecule type" value="Genomic_DNA"/>
</dbReference>
<dbReference type="Proteomes" id="UP000693970">
    <property type="component" value="Unassembled WGS sequence"/>
</dbReference>
<dbReference type="AlphaFoldDB" id="A0A9K3PKV8"/>
<reference evidence="2" key="1">
    <citation type="journal article" date="2021" name="Sci. Rep.">
        <title>Diploid genomic architecture of Nitzschia inconspicua, an elite biomass production diatom.</title>
        <authorList>
            <person name="Oliver A."/>
            <person name="Podell S."/>
            <person name="Pinowska A."/>
            <person name="Traller J.C."/>
            <person name="Smith S.R."/>
            <person name="McClure R."/>
            <person name="Beliaev A."/>
            <person name="Bohutskyi P."/>
            <person name="Hill E.A."/>
            <person name="Rabines A."/>
            <person name="Zheng H."/>
            <person name="Allen L.Z."/>
            <person name="Kuo A."/>
            <person name="Grigoriev I.V."/>
            <person name="Allen A.E."/>
            <person name="Hazlebeck D."/>
            <person name="Allen E.E."/>
        </authorList>
    </citation>
    <scope>NUCLEOTIDE SEQUENCE</scope>
    <source>
        <strain evidence="2">Hildebrandi</strain>
    </source>
</reference>
<evidence type="ECO:0000313" key="3">
    <source>
        <dbReference type="Proteomes" id="UP000693970"/>
    </source>
</evidence>
<sequence length="72" mass="7774">MTTEEAGDGSSGIAGSAPSAKATKGDDDRRDQERDCDVDDSTSTRRNNVTNRSTKPMSFQGKALDRLLRVKV</sequence>
<feature type="compositionally biased region" description="Basic and acidic residues" evidence="1">
    <location>
        <begin position="23"/>
        <end position="35"/>
    </location>
</feature>
<feature type="compositionally biased region" description="Basic and acidic residues" evidence="1">
    <location>
        <begin position="63"/>
        <end position="72"/>
    </location>
</feature>
<gene>
    <name evidence="2" type="ORF">IV203_009906</name>
</gene>
<feature type="compositionally biased region" description="Polar residues" evidence="1">
    <location>
        <begin position="44"/>
        <end position="57"/>
    </location>
</feature>